<name>A0AAN7L3G1_9MYRT</name>
<keyword evidence="11 16" id="KW-1133">Transmembrane helix</keyword>
<dbReference type="SUPFAM" id="SSF57850">
    <property type="entry name" value="RING/U-box"/>
    <property type="match status" value="1"/>
</dbReference>
<feature type="region of interest" description="Disordered" evidence="15">
    <location>
        <begin position="156"/>
        <end position="177"/>
    </location>
</feature>
<proteinExistence type="inferred from homology"/>
<reference evidence="18 19" key="1">
    <citation type="journal article" date="2023" name="Hortic Res">
        <title>Pangenome of water caltrop reveals structural variations and asymmetric subgenome divergence after allopolyploidization.</title>
        <authorList>
            <person name="Zhang X."/>
            <person name="Chen Y."/>
            <person name="Wang L."/>
            <person name="Yuan Y."/>
            <person name="Fang M."/>
            <person name="Shi L."/>
            <person name="Lu R."/>
            <person name="Comes H.P."/>
            <person name="Ma Y."/>
            <person name="Chen Y."/>
            <person name="Huang G."/>
            <person name="Zhou Y."/>
            <person name="Zheng Z."/>
            <person name="Qiu Y."/>
        </authorList>
    </citation>
    <scope>NUCLEOTIDE SEQUENCE [LARGE SCALE GENOMIC DNA]</scope>
    <source>
        <tissue evidence="18">Roots</tissue>
    </source>
</reference>
<feature type="transmembrane region" description="Helical" evidence="16">
    <location>
        <begin position="41"/>
        <end position="62"/>
    </location>
</feature>
<evidence type="ECO:0000256" key="13">
    <source>
        <dbReference type="ARBA" id="ARBA00024209"/>
    </source>
</evidence>
<evidence type="ECO:0000256" key="1">
    <source>
        <dbReference type="ARBA" id="ARBA00000900"/>
    </source>
</evidence>
<dbReference type="PANTHER" id="PTHR46913:SF1">
    <property type="entry name" value="RING-H2 FINGER PROTEIN ATL16"/>
    <property type="match status" value="1"/>
</dbReference>
<evidence type="ECO:0000256" key="8">
    <source>
        <dbReference type="ARBA" id="ARBA00022771"/>
    </source>
</evidence>
<evidence type="ECO:0000256" key="10">
    <source>
        <dbReference type="ARBA" id="ARBA00022833"/>
    </source>
</evidence>
<dbReference type="Pfam" id="PF13639">
    <property type="entry name" value="zf-RING_2"/>
    <property type="match status" value="1"/>
</dbReference>
<gene>
    <name evidence="18" type="ORF">SAY87_023439</name>
</gene>
<dbReference type="SMART" id="SM00184">
    <property type="entry name" value="RING"/>
    <property type="match status" value="1"/>
</dbReference>
<comment type="similarity">
    <text evidence="13">Belongs to the RING-type zinc finger family. ATL subfamily.</text>
</comment>
<dbReference type="GO" id="GO:0016567">
    <property type="term" value="P:protein ubiquitination"/>
    <property type="evidence" value="ECO:0007669"/>
    <property type="project" value="InterPro"/>
</dbReference>
<keyword evidence="7" id="KW-0479">Metal-binding</keyword>
<dbReference type="InterPro" id="IPR001841">
    <property type="entry name" value="Znf_RING"/>
</dbReference>
<evidence type="ECO:0000256" key="9">
    <source>
        <dbReference type="ARBA" id="ARBA00022786"/>
    </source>
</evidence>
<comment type="pathway">
    <text evidence="3">Protein modification; protein ubiquitination.</text>
</comment>
<dbReference type="PROSITE" id="PS50089">
    <property type="entry name" value="ZF_RING_2"/>
    <property type="match status" value="1"/>
</dbReference>
<dbReference type="EC" id="2.3.2.27" evidence="4"/>
<evidence type="ECO:0000259" key="17">
    <source>
        <dbReference type="PROSITE" id="PS50089"/>
    </source>
</evidence>
<dbReference type="InterPro" id="IPR013083">
    <property type="entry name" value="Znf_RING/FYVE/PHD"/>
</dbReference>
<dbReference type="EMBL" id="JAXIOK010000003">
    <property type="protein sequence ID" value="KAK4775478.1"/>
    <property type="molecule type" value="Genomic_DNA"/>
</dbReference>
<feature type="domain" description="RING-type" evidence="17">
    <location>
        <begin position="102"/>
        <end position="144"/>
    </location>
</feature>
<evidence type="ECO:0000256" key="6">
    <source>
        <dbReference type="ARBA" id="ARBA00022692"/>
    </source>
</evidence>
<dbReference type="Gene3D" id="3.30.40.10">
    <property type="entry name" value="Zinc/RING finger domain, C3HC4 (zinc finger)"/>
    <property type="match status" value="1"/>
</dbReference>
<protein>
    <recommendedName>
        <fullName evidence="4">RING-type E3 ubiquitin transferase</fullName>
        <ecNumber evidence="4">2.3.2.27</ecNumber>
    </recommendedName>
</protein>
<evidence type="ECO:0000256" key="3">
    <source>
        <dbReference type="ARBA" id="ARBA00004906"/>
    </source>
</evidence>
<accession>A0AAN7L3G1</accession>
<evidence type="ECO:0000313" key="18">
    <source>
        <dbReference type="EMBL" id="KAK4775478.1"/>
    </source>
</evidence>
<dbReference type="PANTHER" id="PTHR46913">
    <property type="entry name" value="RING-H2 FINGER PROTEIN ATL16"/>
    <property type="match status" value="1"/>
</dbReference>
<evidence type="ECO:0000313" key="19">
    <source>
        <dbReference type="Proteomes" id="UP001345219"/>
    </source>
</evidence>
<keyword evidence="9" id="KW-0833">Ubl conjugation pathway</keyword>
<evidence type="ECO:0000256" key="11">
    <source>
        <dbReference type="ARBA" id="ARBA00022989"/>
    </source>
</evidence>
<dbReference type="GO" id="GO:0016020">
    <property type="term" value="C:membrane"/>
    <property type="evidence" value="ECO:0007669"/>
    <property type="project" value="UniProtKB-SubCell"/>
</dbReference>
<evidence type="ECO:0000256" key="14">
    <source>
        <dbReference type="PROSITE-ProRule" id="PRU00175"/>
    </source>
</evidence>
<keyword evidence="10" id="KW-0862">Zinc</keyword>
<dbReference type="Proteomes" id="UP001345219">
    <property type="component" value="Chromosome 18"/>
</dbReference>
<sequence length="177" mass="19021">MELAPTAPLIFPLPPSSSPPPPLPPPFLLSSQGVDLSPLEFFLVMMAAITIPLVIYTLIVAIKCPCLVRRRSSSREIGRAIYVEPVLSAVEAKLRKGVEGECPVCLSAFGEGEEVKQLIVCGHYFHEPCIDTWLRSHASCPICRAPVAVKRRPASNASAAARNSDHVQGLPDASSLV</sequence>
<keyword evidence="6 16" id="KW-0812">Transmembrane</keyword>
<dbReference type="GO" id="GO:0008270">
    <property type="term" value="F:zinc ion binding"/>
    <property type="evidence" value="ECO:0007669"/>
    <property type="project" value="UniProtKB-KW"/>
</dbReference>
<dbReference type="InterPro" id="IPR044600">
    <property type="entry name" value="ATL1/ATL16-like"/>
</dbReference>
<evidence type="ECO:0000256" key="4">
    <source>
        <dbReference type="ARBA" id="ARBA00012483"/>
    </source>
</evidence>
<comment type="caution">
    <text evidence="18">The sequence shown here is derived from an EMBL/GenBank/DDBJ whole genome shotgun (WGS) entry which is preliminary data.</text>
</comment>
<evidence type="ECO:0000256" key="2">
    <source>
        <dbReference type="ARBA" id="ARBA00004167"/>
    </source>
</evidence>
<evidence type="ECO:0000256" key="5">
    <source>
        <dbReference type="ARBA" id="ARBA00022679"/>
    </source>
</evidence>
<evidence type="ECO:0000256" key="7">
    <source>
        <dbReference type="ARBA" id="ARBA00022723"/>
    </source>
</evidence>
<evidence type="ECO:0000256" key="15">
    <source>
        <dbReference type="SAM" id="MobiDB-lite"/>
    </source>
</evidence>
<evidence type="ECO:0000256" key="12">
    <source>
        <dbReference type="ARBA" id="ARBA00023136"/>
    </source>
</evidence>
<dbReference type="GO" id="GO:0061630">
    <property type="term" value="F:ubiquitin protein ligase activity"/>
    <property type="evidence" value="ECO:0007669"/>
    <property type="project" value="UniProtKB-EC"/>
</dbReference>
<dbReference type="CDD" id="cd16461">
    <property type="entry name" value="RING-H2_EL5-like"/>
    <property type="match status" value="1"/>
</dbReference>
<organism evidence="18 19">
    <name type="scientific">Trapa incisa</name>
    <dbReference type="NCBI Taxonomy" id="236973"/>
    <lineage>
        <taxon>Eukaryota</taxon>
        <taxon>Viridiplantae</taxon>
        <taxon>Streptophyta</taxon>
        <taxon>Embryophyta</taxon>
        <taxon>Tracheophyta</taxon>
        <taxon>Spermatophyta</taxon>
        <taxon>Magnoliopsida</taxon>
        <taxon>eudicotyledons</taxon>
        <taxon>Gunneridae</taxon>
        <taxon>Pentapetalae</taxon>
        <taxon>rosids</taxon>
        <taxon>malvids</taxon>
        <taxon>Myrtales</taxon>
        <taxon>Lythraceae</taxon>
        <taxon>Trapa</taxon>
    </lineage>
</organism>
<comment type="subcellular location">
    <subcellularLocation>
        <location evidence="2">Membrane</location>
        <topology evidence="2">Single-pass membrane protein</topology>
    </subcellularLocation>
</comment>
<keyword evidence="8 14" id="KW-0863">Zinc-finger</keyword>
<dbReference type="SMART" id="SM01197">
    <property type="entry name" value="FANCL_C"/>
    <property type="match status" value="1"/>
</dbReference>
<dbReference type="AlphaFoldDB" id="A0AAN7L3G1"/>
<keyword evidence="12 16" id="KW-0472">Membrane</keyword>
<comment type="catalytic activity">
    <reaction evidence="1">
        <text>S-ubiquitinyl-[E2 ubiquitin-conjugating enzyme]-L-cysteine + [acceptor protein]-L-lysine = [E2 ubiquitin-conjugating enzyme]-L-cysteine + N(6)-ubiquitinyl-[acceptor protein]-L-lysine.</text>
        <dbReference type="EC" id="2.3.2.27"/>
    </reaction>
</comment>
<keyword evidence="5" id="KW-0808">Transferase</keyword>
<evidence type="ECO:0000256" key="16">
    <source>
        <dbReference type="SAM" id="Phobius"/>
    </source>
</evidence>
<keyword evidence="19" id="KW-1185">Reference proteome</keyword>